<dbReference type="OrthoDB" id="3270497at2759"/>
<sequence length="297" mass="32016">MARPIFLRSSYNHHTSPTVCSQPLQLPMSQYRQFPPVSAAFRLSSASFLEGVLADLEGSPAYSLFTARGLTTLSRVGPNLSRTQISQIAWPREARDHERAKEAGETVVTTVNGKTLMDDILRPSGSGRSRKMTAPGSSINLRWKYDSNGHAWHCTSPSRALIATLSLVPGKPGTTLHVHTTSIPASFNPYQHGYDSDTSEASPNPHAAQNLFDSLVLAAVLLCTHPDAWRARLTKTSSERPLPAPPVNGSPQPSAYERTIGKSSTSRPSSSSSSSSGSWGPPPQYSPASWSPPSSPW</sequence>
<dbReference type="Proteomes" id="UP000663831">
    <property type="component" value="Unassembled WGS sequence"/>
</dbReference>
<name>A0A8H3HQ32_9AGAM</name>
<proteinExistence type="predicted"/>
<evidence type="ECO:0000256" key="1">
    <source>
        <dbReference type="SAM" id="MobiDB-lite"/>
    </source>
</evidence>
<organism evidence="2 3">
    <name type="scientific">Rhizoctonia solani</name>
    <dbReference type="NCBI Taxonomy" id="456999"/>
    <lineage>
        <taxon>Eukaryota</taxon>
        <taxon>Fungi</taxon>
        <taxon>Dikarya</taxon>
        <taxon>Basidiomycota</taxon>
        <taxon>Agaricomycotina</taxon>
        <taxon>Agaricomycetes</taxon>
        <taxon>Cantharellales</taxon>
        <taxon>Ceratobasidiaceae</taxon>
        <taxon>Rhizoctonia</taxon>
    </lineage>
</organism>
<gene>
    <name evidence="2" type="ORF">RDB_LOCUS166205</name>
</gene>
<protein>
    <submittedName>
        <fullName evidence="2">Uncharacterized protein</fullName>
    </submittedName>
</protein>
<dbReference type="EMBL" id="CAJMWV010008713">
    <property type="protein sequence ID" value="CAE6536685.1"/>
    <property type="molecule type" value="Genomic_DNA"/>
</dbReference>
<evidence type="ECO:0000313" key="3">
    <source>
        <dbReference type="Proteomes" id="UP000663831"/>
    </source>
</evidence>
<feature type="compositionally biased region" description="Low complexity" evidence="1">
    <location>
        <begin position="286"/>
        <end position="297"/>
    </location>
</feature>
<comment type="caution">
    <text evidence="2">The sequence shown here is derived from an EMBL/GenBank/DDBJ whole genome shotgun (WGS) entry which is preliminary data.</text>
</comment>
<feature type="compositionally biased region" description="Low complexity" evidence="1">
    <location>
        <begin position="263"/>
        <end position="279"/>
    </location>
</feature>
<accession>A0A8H3HQ32</accession>
<feature type="region of interest" description="Disordered" evidence="1">
    <location>
        <begin position="235"/>
        <end position="297"/>
    </location>
</feature>
<evidence type="ECO:0000313" key="2">
    <source>
        <dbReference type="EMBL" id="CAE6536685.1"/>
    </source>
</evidence>
<dbReference type="AlphaFoldDB" id="A0A8H3HQ32"/>
<reference evidence="2" key="1">
    <citation type="submission" date="2021-01" db="EMBL/GenBank/DDBJ databases">
        <authorList>
            <person name="Kaushik A."/>
        </authorList>
    </citation>
    <scope>NUCLEOTIDE SEQUENCE</scope>
    <source>
        <strain evidence="2">AG3-1AP</strain>
    </source>
</reference>